<gene>
    <name evidence="1" type="ORF">MTR67_030651</name>
</gene>
<dbReference type="PANTHER" id="PTHR33437">
    <property type="entry name" value="OS06G0361200 PROTEIN"/>
    <property type="match status" value="1"/>
</dbReference>
<dbReference type="AlphaFoldDB" id="A0AAF0TY93"/>
<name>A0AAF0TY93_SOLVR</name>
<sequence length="137" mass="16354">MMDNMIEIRSSQAPLKIAITQDRRKSFIKQIKIEKIYLSTECLIPIDQLEDFIIKIIEEKSESSSKFSLTYAKSYTKRNDNFEMHEGYQPPKLQQFDGKGNSNQHIVHFIETFNDAWMYGDYFLKLFFRYLKENAFN</sequence>
<protein>
    <submittedName>
        <fullName evidence="1">Uncharacterized protein</fullName>
    </submittedName>
</protein>
<organism evidence="1 2">
    <name type="scientific">Solanum verrucosum</name>
    <dbReference type="NCBI Taxonomy" id="315347"/>
    <lineage>
        <taxon>Eukaryota</taxon>
        <taxon>Viridiplantae</taxon>
        <taxon>Streptophyta</taxon>
        <taxon>Embryophyta</taxon>
        <taxon>Tracheophyta</taxon>
        <taxon>Spermatophyta</taxon>
        <taxon>Magnoliopsida</taxon>
        <taxon>eudicotyledons</taxon>
        <taxon>Gunneridae</taxon>
        <taxon>Pentapetalae</taxon>
        <taxon>asterids</taxon>
        <taxon>lamiids</taxon>
        <taxon>Solanales</taxon>
        <taxon>Solanaceae</taxon>
        <taxon>Solanoideae</taxon>
        <taxon>Solaneae</taxon>
        <taxon>Solanum</taxon>
    </lineage>
</organism>
<accession>A0AAF0TY93</accession>
<proteinExistence type="predicted"/>
<keyword evidence="2" id="KW-1185">Reference proteome</keyword>
<evidence type="ECO:0000313" key="2">
    <source>
        <dbReference type="Proteomes" id="UP001234989"/>
    </source>
</evidence>
<dbReference type="Proteomes" id="UP001234989">
    <property type="component" value="Chromosome 7"/>
</dbReference>
<dbReference type="EMBL" id="CP133618">
    <property type="protein sequence ID" value="WMV37266.1"/>
    <property type="molecule type" value="Genomic_DNA"/>
</dbReference>
<reference evidence="1" key="1">
    <citation type="submission" date="2023-08" db="EMBL/GenBank/DDBJ databases">
        <title>A de novo genome assembly of Solanum verrucosum Schlechtendal, a Mexican diploid species geographically isolated from the other diploid A-genome species in potato relatives.</title>
        <authorList>
            <person name="Hosaka K."/>
        </authorList>
    </citation>
    <scope>NUCLEOTIDE SEQUENCE</scope>
    <source>
        <tissue evidence="1">Young leaves</tissue>
    </source>
</reference>
<dbReference type="PANTHER" id="PTHR33437:SF4">
    <property type="entry name" value="RETROTRANSPOSON GAG PROTEIN"/>
    <property type="match status" value="1"/>
</dbReference>
<evidence type="ECO:0000313" key="1">
    <source>
        <dbReference type="EMBL" id="WMV37266.1"/>
    </source>
</evidence>